<dbReference type="InterPro" id="IPR046977">
    <property type="entry name" value="RsmC/RlmG"/>
</dbReference>
<comment type="function">
    <text evidence="6">Specifically methylates the guanine in position 1207 of 16S rRNA in the 30S particle.</text>
</comment>
<dbReference type="PROSITE" id="PS00092">
    <property type="entry name" value="N6_MTASE"/>
    <property type="match status" value="1"/>
</dbReference>
<evidence type="ECO:0000256" key="2">
    <source>
        <dbReference type="ARBA" id="ARBA00022552"/>
    </source>
</evidence>
<name>A0A0N8HL31_9GAMM</name>
<dbReference type="InterPro" id="IPR013675">
    <property type="entry name" value="Mtase_sm_N"/>
</dbReference>
<accession>A0A0N8HL31</accession>
<evidence type="ECO:0000256" key="4">
    <source>
        <dbReference type="ARBA" id="ARBA00022679"/>
    </source>
</evidence>
<dbReference type="HAMAP" id="MF_01862">
    <property type="entry name" value="16SrRNA_methyltr_C"/>
    <property type="match status" value="1"/>
</dbReference>
<protein>
    <recommendedName>
        <fullName evidence="6">Ribosomal RNA small subunit methyltransferase C</fullName>
        <ecNumber evidence="6">2.1.1.172</ecNumber>
    </recommendedName>
    <alternativeName>
        <fullName evidence="6">16S rRNA m2G1207 methyltransferase</fullName>
    </alternativeName>
    <alternativeName>
        <fullName evidence="6">rRNA (guanine-N(2)-)-methyltransferase RsmC</fullName>
    </alternativeName>
</protein>
<dbReference type="SUPFAM" id="SSF53335">
    <property type="entry name" value="S-adenosyl-L-methionine-dependent methyltransferases"/>
    <property type="match status" value="1"/>
</dbReference>
<dbReference type="PANTHER" id="PTHR47816:SF4">
    <property type="entry name" value="RIBOSOMAL RNA SMALL SUBUNIT METHYLTRANSFERASE C"/>
    <property type="match status" value="1"/>
</dbReference>
<dbReference type="Gene3D" id="3.40.50.150">
    <property type="entry name" value="Vaccinia Virus protein VP39"/>
    <property type="match status" value="2"/>
</dbReference>
<evidence type="ECO:0000313" key="9">
    <source>
        <dbReference type="EMBL" id="KPM85544.1"/>
    </source>
</evidence>
<organism evidence="9 10">
    <name type="scientific">Pseudoalteromonas lipolytica</name>
    <dbReference type="NCBI Taxonomy" id="570156"/>
    <lineage>
        <taxon>Bacteria</taxon>
        <taxon>Pseudomonadati</taxon>
        <taxon>Pseudomonadota</taxon>
        <taxon>Gammaproteobacteria</taxon>
        <taxon>Alteromonadales</taxon>
        <taxon>Pseudoalteromonadaceae</taxon>
        <taxon>Pseudoalteromonas</taxon>
    </lineage>
</organism>
<evidence type="ECO:0000259" key="8">
    <source>
        <dbReference type="Pfam" id="PF08468"/>
    </source>
</evidence>
<dbReference type="InterPro" id="IPR029063">
    <property type="entry name" value="SAM-dependent_MTases_sf"/>
</dbReference>
<dbReference type="STRING" id="570156.AOG27_01800"/>
<dbReference type="InterPro" id="IPR002052">
    <property type="entry name" value="DNA_methylase_N6_adenine_CS"/>
</dbReference>
<comment type="catalytic activity">
    <reaction evidence="6">
        <text>guanosine(1207) in 16S rRNA + S-adenosyl-L-methionine = N(2)-methylguanosine(1207) in 16S rRNA + S-adenosyl-L-homocysteine + H(+)</text>
        <dbReference type="Rhea" id="RHEA:42736"/>
        <dbReference type="Rhea" id="RHEA-COMP:10213"/>
        <dbReference type="Rhea" id="RHEA-COMP:10214"/>
        <dbReference type="ChEBI" id="CHEBI:15378"/>
        <dbReference type="ChEBI" id="CHEBI:57856"/>
        <dbReference type="ChEBI" id="CHEBI:59789"/>
        <dbReference type="ChEBI" id="CHEBI:74269"/>
        <dbReference type="ChEBI" id="CHEBI:74481"/>
        <dbReference type="EC" id="2.1.1.172"/>
    </reaction>
</comment>
<dbReference type="Pfam" id="PF05175">
    <property type="entry name" value="MTS"/>
    <property type="match status" value="1"/>
</dbReference>
<dbReference type="EMBL" id="LJTC01000001">
    <property type="protein sequence ID" value="KPM85544.1"/>
    <property type="molecule type" value="Genomic_DNA"/>
</dbReference>
<evidence type="ECO:0000313" key="10">
    <source>
        <dbReference type="Proteomes" id="UP000050378"/>
    </source>
</evidence>
<evidence type="ECO:0000256" key="3">
    <source>
        <dbReference type="ARBA" id="ARBA00022603"/>
    </source>
</evidence>
<dbReference type="EC" id="2.1.1.172" evidence="6"/>
<dbReference type="GO" id="GO:0005737">
    <property type="term" value="C:cytoplasm"/>
    <property type="evidence" value="ECO:0007669"/>
    <property type="project" value="UniProtKB-SubCell"/>
</dbReference>
<dbReference type="PATRIC" id="fig|570156.3.peg.359"/>
<dbReference type="NCBIfam" id="NF007023">
    <property type="entry name" value="PRK09489.1"/>
    <property type="match status" value="1"/>
</dbReference>
<comment type="similarity">
    <text evidence="6">Belongs to the methyltransferase superfamily. RsmC family.</text>
</comment>
<gene>
    <name evidence="6" type="primary">rsmC</name>
    <name evidence="9" type="ORF">AOG27_01800</name>
</gene>
<keyword evidence="4 6" id="KW-0808">Transferase</keyword>
<dbReference type="Proteomes" id="UP000050378">
    <property type="component" value="Unassembled WGS sequence"/>
</dbReference>
<comment type="subunit">
    <text evidence="6">Monomer.</text>
</comment>
<dbReference type="AlphaFoldDB" id="A0A0N8HL31"/>
<evidence type="ECO:0000256" key="5">
    <source>
        <dbReference type="ARBA" id="ARBA00022691"/>
    </source>
</evidence>
<dbReference type="CDD" id="cd02440">
    <property type="entry name" value="AdoMet_MTases"/>
    <property type="match status" value="1"/>
</dbReference>
<reference evidence="9 10" key="1">
    <citation type="submission" date="2015-09" db="EMBL/GenBank/DDBJ databases">
        <title>Draft Genome Sequence of Pseudoalteromonas lipolytica UCD-48B.</title>
        <authorList>
            <person name="Krusor M."/>
            <person name="Coil D.A."/>
            <person name="Lang J.M."/>
            <person name="Eisen J.A."/>
            <person name="Alexiev A."/>
        </authorList>
    </citation>
    <scope>NUCLEOTIDE SEQUENCE [LARGE SCALE GENOMIC DNA]</scope>
    <source>
        <strain evidence="9 10">UCD-48B</strain>
    </source>
</reference>
<feature type="domain" description="Methyltransferase small N-terminal" evidence="8">
    <location>
        <begin position="8"/>
        <end position="164"/>
    </location>
</feature>
<dbReference type="InterPro" id="IPR007848">
    <property type="entry name" value="Small_mtfrase_dom"/>
</dbReference>
<comment type="caution">
    <text evidence="9">The sequence shown here is derived from an EMBL/GenBank/DDBJ whole genome shotgun (WGS) entry which is preliminary data.</text>
</comment>
<dbReference type="OrthoDB" id="9816072at2"/>
<evidence type="ECO:0000259" key="7">
    <source>
        <dbReference type="Pfam" id="PF05175"/>
    </source>
</evidence>
<dbReference type="InterPro" id="IPR023543">
    <property type="entry name" value="rRNA_ssu_MeTfrase_C"/>
</dbReference>
<dbReference type="PRINTS" id="PR00507">
    <property type="entry name" value="N12N6MTFRASE"/>
</dbReference>
<evidence type="ECO:0000256" key="6">
    <source>
        <dbReference type="HAMAP-Rule" id="MF_01862"/>
    </source>
</evidence>
<sequence length="342" mass="37350">MSKLTNPSLLLLRNEDELVGQSILVVNFEQDGFLRELKTLNPDAKITAFSYNHANAMYASKIAGVHAVVSHTIPDNNYDLVIYYYPKAKPEAQMCLDNIRAVCNQDAQLFVVGENKSGVKSAEKQLKDHCGFSNKIDSAKHCILYLFSELTLNDNFAIGRYHKQFQVKAGDIEFTAISVPGVFNHGALDVGTAVLLNNAPSISKGKVLDFACGAGIIATYLGKKQPELEFVCSDVSALATYATEQTLALNNLKGQAVLSDGLSDINGKFDLIISNPPFHTGIATDYTIAEAFLSSAKQHLSKQGKLTIVANSFLKYPPILEAQFGQYSTDFKNTKFAVYSAK</sequence>
<keyword evidence="3 6" id="KW-0489">Methyltransferase</keyword>
<dbReference type="GO" id="GO:0052914">
    <property type="term" value="F:16S rRNA (guanine(1207)-N(2))-methyltransferase activity"/>
    <property type="evidence" value="ECO:0007669"/>
    <property type="project" value="UniProtKB-EC"/>
</dbReference>
<keyword evidence="1 6" id="KW-0963">Cytoplasm</keyword>
<keyword evidence="5 6" id="KW-0949">S-adenosyl-L-methionine</keyword>
<dbReference type="PANTHER" id="PTHR47816">
    <property type="entry name" value="RIBOSOMAL RNA SMALL SUBUNIT METHYLTRANSFERASE C"/>
    <property type="match status" value="1"/>
</dbReference>
<feature type="domain" description="Methyltransferase small" evidence="7">
    <location>
        <begin position="175"/>
        <end position="339"/>
    </location>
</feature>
<dbReference type="Pfam" id="PF08468">
    <property type="entry name" value="MTS_N"/>
    <property type="match status" value="1"/>
</dbReference>
<comment type="subcellular location">
    <subcellularLocation>
        <location evidence="6">Cytoplasm</location>
    </subcellularLocation>
</comment>
<dbReference type="GO" id="GO:0003676">
    <property type="term" value="F:nucleic acid binding"/>
    <property type="evidence" value="ECO:0007669"/>
    <property type="project" value="InterPro"/>
</dbReference>
<proteinExistence type="inferred from homology"/>
<keyword evidence="2 6" id="KW-0698">rRNA processing</keyword>
<dbReference type="RefSeq" id="WP_054551298.1">
    <property type="nucleotide sequence ID" value="NZ_LJTC01000001.1"/>
</dbReference>
<evidence type="ECO:0000256" key="1">
    <source>
        <dbReference type="ARBA" id="ARBA00022490"/>
    </source>
</evidence>